<dbReference type="Gene3D" id="1.25.10.10">
    <property type="entry name" value="Leucine-rich Repeat Variant"/>
    <property type="match status" value="1"/>
</dbReference>
<dbReference type="InterPro" id="IPR011989">
    <property type="entry name" value="ARM-like"/>
</dbReference>
<evidence type="ECO:0000313" key="2">
    <source>
        <dbReference type="EMBL" id="MDC3419499.1"/>
    </source>
</evidence>
<evidence type="ECO:0000313" key="3">
    <source>
        <dbReference type="Proteomes" id="UP001145072"/>
    </source>
</evidence>
<dbReference type="AlphaFoldDB" id="A0A9X4AHA2"/>
<reference evidence="2" key="1">
    <citation type="submission" date="2022-06" db="EMBL/GenBank/DDBJ databases">
        <title>Aquibacillus sp. a new bacterium isolated from soil saline samples.</title>
        <authorList>
            <person name="Galisteo C."/>
            <person name="De La Haba R."/>
            <person name="Sanchez-Porro C."/>
            <person name="Ventosa A."/>
        </authorList>
    </citation>
    <scope>NUCLEOTIDE SEQUENCE</scope>
    <source>
        <strain evidence="2">JCM 12387</strain>
    </source>
</reference>
<dbReference type="RefSeq" id="WP_259866971.1">
    <property type="nucleotide sequence ID" value="NZ_JAMQJZ010000002.1"/>
</dbReference>
<dbReference type="SUPFAM" id="SSF48371">
    <property type="entry name" value="ARM repeat"/>
    <property type="match status" value="1"/>
</dbReference>
<accession>A0A9X4AHA2</accession>
<proteinExistence type="predicted"/>
<dbReference type="InterPro" id="IPR016024">
    <property type="entry name" value="ARM-type_fold"/>
</dbReference>
<keyword evidence="3" id="KW-1185">Reference proteome</keyword>
<keyword evidence="1" id="KW-0472">Membrane</keyword>
<comment type="caution">
    <text evidence="2">The sequence shown here is derived from an EMBL/GenBank/DDBJ whole genome shotgun (WGS) entry which is preliminary data.</text>
</comment>
<gene>
    <name evidence="2" type="ORF">NC661_03870</name>
</gene>
<organism evidence="2 3">
    <name type="scientific">Aquibacillus koreensis</name>
    <dbReference type="NCBI Taxonomy" id="279446"/>
    <lineage>
        <taxon>Bacteria</taxon>
        <taxon>Bacillati</taxon>
        <taxon>Bacillota</taxon>
        <taxon>Bacilli</taxon>
        <taxon>Bacillales</taxon>
        <taxon>Bacillaceae</taxon>
        <taxon>Aquibacillus</taxon>
    </lineage>
</organism>
<name>A0A9X4AHA2_9BACI</name>
<dbReference type="Proteomes" id="UP001145072">
    <property type="component" value="Unassembled WGS sequence"/>
</dbReference>
<dbReference type="EMBL" id="JAMQJZ010000002">
    <property type="protein sequence ID" value="MDC3419499.1"/>
    <property type="molecule type" value="Genomic_DNA"/>
</dbReference>
<feature type="transmembrane region" description="Helical" evidence="1">
    <location>
        <begin position="6"/>
        <end position="27"/>
    </location>
</feature>
<keyword evidence="1" id="KW-1133">Transmembrane helix</keyword>
<protein>
    <submittedName>
        <fullName evidence="2">HEAT repeat domain-containing protein</fullName>
    </submittedName>
</protein>
<evidence type="ECO:0000256" key="1">
    <source>
        <dbReference type="SAM" id="Phobius"/>
    </source>
</evidence>
<sequence>MEVTFLSLFMVFVVMLFILISIFLYLLTKKVANNQTRAKINQYKEAYRLDMFQFLQAGKAVSFGNFQDDQEKFIACKELLQEYANVIASEDMKERINDFAKDYLTSYIQKELKRRRWSLRMNALYLVEEFEMAHLTNELSRLYNKRKLGVLEKTQLLKLFALFDHAEIMDYLKNNTDDLSEFALMDILSVMTEARVEQLADGMNDLPMRFKYIVVEVIGKKQLIEYHPLLRNLIIESKEEIELKIRAFKAMVLLGMKLDSDIIEEALESEHWQLRMMAARLAGVHRLEVFKDKLISLLSDSEYAVRAEAAKAILTYKGGAKVLQRVVTESSDPFAKDMATEWLEKESVFY</sequence>
<keyword evidence="1" id="KW-0812">Transmembrane</keyword>